<keyword evidence="1" id="KW-0812">Transmembrane</keyword>
<evidence type="ECO:0000313" key="2">
    <source>
        <dbReference type="EMBL" id="DBA24888.1"/>
    </source>
</evidence>
<name>A0AAV3AHZ6_PYXAD</name>
<reference evidence="2" key="1">
    <citation type="thesis" date="2020" institute="ProQuest LLC" country="789 East Eisenhower Parkway, Ann Arbor, MI, USA">
        <title>Comparative Genomics and Chromosome Evolution.</title>
        <authorList>
            <person name="Mudd A.B."/>
        </authorList>
    </citation>
    <scope>NUCLEOTIDE SEQUENCE</scope>
    <source>
        <strain evidence="2">1538</strain>
        <tissue evidence="2">Blood</tissue>
    </source>
</reference>
<proteinExistence type="predicted"/>
<evidence type="ECO:0000313" key="3">
    <source>
        <dbReference type="Proteomes" id="UP001181693"/>
    </source>
</evidence>
<dbReference type="PROSITE" id="PS51257">
    <property type="entry name" value="PROKAR_LIPOPROTEIN"/>
    <property type="match status" value="1"/>
</dbReference>
<protein>
    <submittedName>
        <fullName evidence="2">Uncharacterized protein</fullName>
    </submittedName>
</protein>
<keyword evidence="1" id="KW-1133">Transmembrane helix</keyword>
<dbReference type="AlphaFoldDB" id="A0AAV3AHZ6"/>
<evidence type="ECO:0000256" key="1">
    <source>
        <dbReference type="SAM" id="Phobius"/>
    </source>
</evidence>
<dbReference type="Proteomes" id="UP001181693">
    <property type="component" value="Unassembled WGS sequence"/>
</dbReference>
<keyword evidence="3" id="KW-1185">Reference proteome</keyword>
<dbReference type="EMBL" id="DYDO01000005">
    <property type="protein sequence ID" value="DBA24888.1"/>
    <property type="molecule type" value="Genomic_DNA"/>
</dbReference>
<sequence>MKPRGDALEFCWSCLTGGTMSCIVASSEAFISFNIIFRTVSVSISISSLAIVTFSVAFFSLSLAFIPFSMTLVSISVAFIISSKAF</sequence>
<feature type="transmembrane region" description="Helical" evidence="1">
    <location>
        <begin position="12"/>
        <end position="37"/>
    </location>
</feature>
<organism evidence="2 3">
    <name type="scientific">Pyxicephalus adspersus</name>
    <name type="common">African bullfrog</name>
    <dbReference type="NCBI Taxonomy" id="30357"/>
    <lineage>
        <taxon>Eukaryota</taxon>
        <taxon>Metazoa</taxon>
        <taxon>Chordata</taxon>
        <taxon>Craniata</taxon>
        <taxon>Vertebrata</taxon>
        <taxon>Euteleostomi</taxon>
        <taxon>Amphibia</taxon>
        <taxon>Batrachia</taxon>
        <taxon>Anura</taxon>
        <taxon>Neobatrachia</taxon>
        <taxon>Ranoidea</taxon>
        <taxon>Pyxicephalidae</taxon>
        <taxon>Pyxicephalinae</taxon>
        <taxon>Pyxicephalus</taxon>
    </lineage>
</organism>
<feature type="transmembrane region" description="Helical" evidence="1">
    <location>
        <begin position="49"/>
        <end position="81"/>
    </location>
</feature>
<comment type="caution">
    <text evidence="2">The sequence shown here is derived from an EMBL/GenBank/DDBJ whole genome shotgun (WGS) entry which is preliminary data.</text>
</comment>
<gene>
    <name evidence="2" type="ORF">GDO54_012485</name>
</gene>
<keyword evidence="1" id="KW-0472">Membrane</keyword>
<accession>A0AAV3AHZ6</accession>